<sequence length="161" mass="18298">MFTVPVHISPQILFGALEFSTAIPVTRIGAGSEGGTSYCSSSQKTPISHLVPSSTIPFEEGVRLTAFKKGRFHRDEIHPDSHVLFYRRFLSNQQPCSVCERPLSVFEFNAILPCAHIVHLGCYEEKMINRHPCARCKQMNSKKVRVLDELIKFFCCLYTYQ</sequence>
<dbReference type="Pfam" id="PF10367">
    <property type="entry name" value="zf-Vps39_C"/>
    <property type="match status" value="1"/>
</dbReference>
<accession>A0A7I5EDK6</accession>
<proteinExistence type="predicted"/>
<dbReference type="AlphaFoldDB" id="A0A7I5EDK6"/>
<dbReference type="WBParaSite" id="HCON_00160360-00001">
    <property type="protein sequence ID" value="HCON_00160360-00001"/>
    <property type="gene ID" value="HCON_00160360"/>
</dbReference>
<keyword evidence="2" id="KW-0862">Zinc</keyword>
<evidence type="ECO:0000259" key="4">
    <source>
        <dbReference type="PROSITE" id="PS50089"/>
    </source>
</evidence>
<evidence type="ECO:0000313" key="6">
    <source>
        <dbReference type="WBParaSite" id="HCON_00160360-00001"/>
    </source>
</evidence>
<dbReference type="InterPro" id="IPR019453">
    <property type="entry name" value="VPS39/TGFA1_Znf"/>
</dbReference>
<keyword evidence="1 3" id="KW-0863">Zinc-finger</keyword>
<keyword evidence="1 3" id="KW-0479">Metal-binding</keyword>
<reference evidence="6" key="1">
    <citation type="submission" date="2020-12" db="UniProtKB">
        <authorList>
            <consortium name="WormBaseParasite"/>
        </authorList>
    </citation>
    <scope>IDENTIFICATION</scope>
    <source>
        <strain evidence="6">MHco3</strain>
    </source>
</reference>
<dbReference type="SUPFAM" id="SSF57850">
    <property type="entry name" value="RING/U-box"/>
    <property type="match status" value="1"/>
</dbReference>
<dbReference type="GO" id="GO:0008270">
    <property type="term" value="F:zinc ion binding"/>
    <property type="evidence" value="ECO:0007669"/>
    <property type="project" value="UniProtKB-KW"/>
</dbReference>
<evidence type="ECO:0000256" key="2">
    <source>
        <dbReference type="ARBA" id="ARBA00022833"/>
    </source>
</evidence>
<organism evidence="5 6">
    <name type="scientific">Haemonchus contortus</name>
    <name type="common">Barber pole worm</name>
    <dbReference type="NCBI Taxonomy" id="6289"/>
    <lineage>
        <taxon>Eukaryota</taxon>
        <taxon>Metazoa</taxon>
        <taxon>Ecdysozoa</taxon>
        <taxon>Nematoda</taxon>
        <taxon>Chromadorea</taxon>
        <taxon>Rhabditida</taxon>
        <taxon>Rhabditina</taxon>
        <taxon>Rhabditomorpha</taxon>
        <taxon>Strongyloidea</taxon>
        <taxon>Trichostrongylidae</taxon>
        <taxon>Haemonchus</taxon>
    </lineage>
</organism>
<dbReference type="Gene3D" id="3.30.40.10">
    <property type="entry name" value="Zinc/RING finger domain, C3HC4 (zinc finger)"/>
    <property type="match status" value="1"/>
</dbReference>
<dbReference type="PROSITE" id="PS50089">
    <property type="entry name" value="ZF_RING_2"/>
    <property type="match status" value="1"/>
</dbReference>
<protein>
    <submittedName>
        <fullName evidence="6">RING-type domain-containing protein</fullName>
    </submittedName>
</protein>
<evidence type="ECO:0000256" key="1">
    <source>
        <dbReference type="ARBA" id="ARBA00022771"/>
    </source>
</evidence>
<dbReference type="Proteomes" id="UP000025227">
    <property type="component" value="Unplaced"/>
</dbReference>
<evidence type="ECO:0000313" key="5">
    <source>
        <dbReference type="Proteomes" id="UP000025227"/>
    </source>
</evidence>
<dbReference type="OrthoDB" id="5850232at2759"/>
<keyword evidence="5" id="KW-1185">Reference proteome</keyword>
<evidence type="ECO:0000256" key="3">
    <source>
        <dbReference type="PROSITE-ProRule" id="PRU00175"/>
    </source>
</evidence>
<name>A0A7I5EDK6_HAECO</name>
<dbReference type="InterPro" id="IPR013083">
    <property type="entry name" value="Znf_RING/FYVE/PHD"/>
</dbReference>
<feature type="domain" description="RING-type" evidence="4">
    <location>
        <begin position="96"/>
        <end position="137"/>
    </location>
</feature>
<dbReference type="InterPro" id="IPR001841">
    <property type="entry name" value="Znf_RING"/>
</dbReference>